<dbReference type="SUPFAM" id="SSF55874">
    <property type="entry name" value="ATPase domain of HSP90 chaperone/DNA topoisomerase II/histidine kinase"/>
    <property type="match status" value="1"/>
</dbReference>
<dbReference type="SMART" id="SM00448">
    <property type="entry name" value="REC"/>
    <property type="match status" value="2"/>
</dbReference>
<organism evidence="18 19">
    <name type="scientific">Actibacterium atlanticum</name>
    <dbReference type="NCBI Taxonomy" id="1461693"/>
    <lineage>
        <taxon>Bacteria</taxon>
        <taxon>Pseudomonadati</taxon>
        <taxon>Pseudomonadota</taxon>
        <taxon>Alphaproteobacteria</taxon>
        <taxon>Rhodobacterales</taxon>
        <taxon>Roseobacteraceae</taxon>
        <taxon>Actibacterium</taxon>
    </lineage>
</organism>
<evidence type="ECO:0000313" key="18">
    <source>
        <dbReference type="EMBL" id="KCV81764.1"/>
    </source>
</evidence>
<dbReference type="Gene3D" id="1.10.287.130">
    <property type="match status" value="1"/>
</dbReference>
<evidence type="ECO:0000256" key="1">
    <source>
        <dbReference type="ARBA" id="ARBA00000085"/>
    </source>
</evidence>
<evidence type="ECO:0000256" key="10">
    <source>
        <dbReference type="ARBA" id="ARBA00022840"/>
    </source>
</evidence>
<keyword evidence="19" id="KW-1185">Reference proteome</keyword>
<feature type="modified residue" description="4-aspartylphosphate" evidence="13">
    <location>
        <position position="536"/>
    </location>
</feature>
<feature type="domain" description="Histidine kinase" evidence="16">
    <location>
        <begin position="246"/>
        <end position="466"/>
    </location>
</feature>
<comment type="subcellular location">
    <subcellularLocation>
        <location evidence="2">Cell membrane</location>
        <topology evidence="2">Multi-pass membrane protein</topology>
    </subcellularLocation>
</comment>
<evidence type="ECO:0000256" key="14">
    <source>
        <dbReference type="SAM" id="Coils"/>
    </source>
</evidence>
<dbReference type="RefSeq" id="WP_035251248.1">
    <property type="nucleotide sequence ID" value="NZ_AQQY01000006.1"/>
</dbReference>
<dbReference type="FunFam" id="3.30.565.10:FF:000078">
    <property type="entry name" value="Two-component sensor histidine kinase"/>
    <property type="match status" value="1"/>
</dbReference>
<dbReference type="InterPro" id="IPR004358">
    <property type="entry name" value="Sig_transdc_His_kin-like_C"/>
</dbReference>
<evidence type="ECO:0000256" key="2">
    <source>
        <dbReference type="ARBA" id="ARBA00004651"/>
    </source>
</evidence>
<keyword evidence="7 15" id="KW-0812">Transmembrane</keyword>
<feature type="coiled-coil region" evidence="14">
    <location>
        <begin position="209"/>
        <end position="239"/>
    </location>
</feature>
<evidence type="ECO:0000256" key="4">
    <source>
        <dbReference type="ARBA" id="ARBA00022475"/>
    </source>
</evidence>
<evidence type="ECO:0000259" key="17">
    <source>
        <dbReference type="PROSITE" id="PS50110"/>
    </source>
</evidence>
<dbReference type="InterPro" id="IPR011006">
    <property type="entry name" value="CheY-like_superfamily"/>
</dbReference>
<dbReference type="SMART" id="SM00388">
    <property type="entry name" value="HisKA"/>
    <property type="match status" value="1"/>
</dbReference>
<name>A0A058ZJJ2_9RHOB</name>
<keyword evidence="8" id="KW-0547">Nucleotide-binding</keyword>
<evidence type="ECO:0000256" key="11">
    <source>
        <dbReference type="ARBA" id="ARBA00022989"/>
    </source>
</evidence>
<dbReference type="OrthoDB" id="9801651at2"/>
<dbReference type="PATRIC" id="fig|1461693.3.peg.2121"/>
<dbReference type="CDD" id="cd16922">
    <property type="entry name" value="HATPase_EvgS-ArcB-TorS-like"/>
    <property type="match status" value="1"/>
</dbReference>
<dbReference type="PROSITE" id="PS50110">
    <property type="entry name" value="RESPONSE_REGULATORY"/>
    <property type="match status" value="2"/>
</dbReference>
<keyword evidence="11 15" id="KW-1133">Transmembrane helix</keyword>
<evidence type="ECO:0000256" key="7">
    <source>
        <dbReference type="ARBA" id="ARBA00022692"/>
    </source>
</evidence>
<dbReference type="PRINTS" id="PR00344">
    <property type="entry name" value="BCTRLSENSOR"/>
</dbReference>
<evidence type="ECO:0000256" key="9">
    <source>
        <dbReference type="ARBA" id="ARBA00022777"/>
    </source>
</evidence>
<dbReference type="Gene3D" id="3.40.50.2300">
    <property type="match status" value="2"/>
</dbReference>
<keyword evidence="4" id="KW-1003">Cell membrane</keyword>
<dbReference type="eggNOG" id="COG4251">
    <property type="taxonomic scope" value="Bacteria"/>
</dbReference>
<dbReference type="InterPro" id="IPR003661">
    <property type="entry name" value="HisK_dim/P_dom"/>
</dbReference>
<dbReference type="GO" id="GO:0005886">
    <property type="term" value="C:plasma membrane"/>
    <property type="evidence" value="ECO:0007669"/>
    <property type="project" value="UniProtKB-SubCell"/>
</dbReference>
<evidence type="ECO:0000256" key="15">
    <source>
        <dbReference type="SAM" id="Phobius"/>
    </source>
</evidence>
<feature type="domain" description="Response regulatory" evidence="17">
    <location>
        <begin position="624"/>
        <end position="743"/>
    </location>
</feature>
<dbReference type="FunFam" id="1.10.287.130:FF:000003">
    <property type="entry name" value="Histidine kinase"/>
    <property type="match status" value="1"/>
</dbReference>
<dbReference type="InterPro" id="IPR036097">
    <property type="entry name" value="HisK_dim/P_sf"/>
</dbReference>
<dbReference type="CDD" id="cd17546">
    <property type="entry name" value="REC_hyHK_CKI1_RcsC-like"/>
    <property type="match status" value="1"/>
</dbReference>
<dbReference type="SUPFAM" id="SSF47384">
    <property type="entry name" value="Homodimeric domain of signal transducing histidine kinase"/>
    <property type="match status" value="1"/>
</dbReference>
<dbReference type="EMBL" id="AQQY01000006">
    <property type="protein sequence ID" value="KCV81764.1"/>
    <property type="molecule type" value="Genomic_DNA"/>
</dbReference>
<keyword evidence="9 18" id="KW-0418">Kinase</keyword>
<evidence type="ECO:0000256" key="13">
    <source>
        <dbReference type="PROSITE-ProRule" id="PRU00169"/>
    </source>
</evidence>
<evidence type="ECO:0000256" key="5">
    <source>
        <dbReference type="ARBA" id="ARBA00022553"/>
    </source>
</evidence>
<reference evidence="18 19" key="1">
    <citation type="submission" date="2013-04" db="EMBL/GenBank/DDBJ databases">
        <title>Shimia sp. 22II-S11-Z10 Genome Sequencing.</title>
        <authorList>
            <person name="Lai Q."/>
            <person name="Li G."/>
            <person name="Shao Z."/>
        </authorList>
    </citation>
    <scope>NUCLEOTIDE SEQUENCE [LARGE SCALE GENOMIC DNA]</scope>
    <source>
        <strain evidence="19">22II-S11-Z10</strain>
    </source>
</reference>
<dbReference type="STRING" id="1461693.ATO10_10475"/>
<feature type="modified residue" description="4-aspartylphosphate" evidence="13">
    <location>
        <position position="673"/>
    </location>
</feature>
<evidence type="ECO:0000313" key="19">
    <source>
        <dbReference type="Proteomes" id="UP000024836"/>
    </source>
</evidence>
<dbReference type="SMART" id="SM00387">
    <property type="entry name" value="HATPase_c"/>
    <property type="match status" value="1"/>
</dbReference>
<dbReference type="PROSITE" id="PS50109">
    <property type="entry name" value="HIS_KIN"/>
    <property type="match status" value="1"/>
</dbReference>
<dbReference type="InterPro" id="IPR003594">
    <property type="entry name" value="HATPase_dom"/>
</dbReference>
<dbReference type="Gene3D" id="3.30.565.10">
    <property type="entry name" value="Histidine kinase-like ATPase, C-terminal domain"/>
    <property type="match status" value="1"/>
</dbReference>
<gene>
    <name evidence="18" type="ORF">ATO10_10475</name>
</gene>
<dbReference type="GO" id="GO:0005524">
    <property type="term" value="F:ATP binding"/>
    <property type="evidence" value="ECO:0007669"/>
    <property type="project" value="UniProtKB-KW"/>
</dbReference>
<evidence type="ECO:0000256" key="3">
    <source>
        <dbReference type="ARBA" id="ARBA00012438"/>
    </source>
</evidence>
<dbReference type="Proteomes" id="UP000024836">
    <property type="component" value="Unassembled WGS sequence"/>
</dbReference>
<dbReference type="InterPro" id="IPR005467">
    <property type="entry name" value="His_kinase_dom"/>
</dbReference>
<keyword evidence="14" id="KW-0175">Coiled coil</keyword>
<evidence type="ECO:0000259" key="16">
    <source>
        <dbReference type="PROSITE" id="PS50109"/>
    </source>
</evidence>
<dbReference type="Pfam" id="PF00072">
    <property type="entry name" value="Response_reg"/>
    <property type="match status" value="2"/>
</dbReference>
<evidence type="ECO:0000256" key="12">
    <source>
        <dbReference type="ARBA" id="ARBA00023136"/>
    </source>
</evidence>
<dbReference type="Pfam" id="PF02518">
    <property type="entry name" value="HATPase_c"/>
    <property type="match status" value="1"/>
</dbReference>
<protein>
    <recommendedName>
        <fullName evidence="3">histidine kinase</fullName>
        <ecNumber evidence="3">2.7.13.3</ecNumber>
    </recommendedName>
</protein>
<feature type="domain" description="Response regulatory" evidence="17">
    <location>
        <begin position="485"/>
        <end position="602"/>
    </location>
</feature>
<keyword evidence="5 13" id="KW-0597">Phosphoprotein</keyword>
<dbReference type="PANTHER" id="PTHR45339">
    <property type="entry name" value="HYBRID SIGNAL TRANSDUCTION HISTIDINE KINASE J"/>
    <property type="match status" value="1"/>
</dbReference>
<sequence length="752" mass="82874">MKNMGINAQIALAMALAAFLVTAVVGDYERRAEIRRMNEDLLAQADLTVSLISGLMVEPIIVEDTPVLQTAMQEALARNPKLLALSIRNPNGREIARETRVLSDSDTPSRQFLRDIIVEGEAFGQMEVEWSTAQGQASIDANVRRTQVTIVVTVMVLSFLVLAVTNLLSLRPLSRIHGRMSAVIAGEHHPHRPLPGYVSREFKALDFSVSVLENTLEERDEREKALEEAREKALQASRAKSDFLANMSHEIRTPMNGVIGMAELMQETQLDEDQRMYAETISKSGAALLTIINDILNFSKIESGKMELEKAPFDLQTSLEDVITLLSTKASEKNVELTLRYDPELPTVFEGDVGRIRQVITNIAGNAVKFTQKGYVLIDVSGQNGPGGTSLKIDIQDTGVGIPENQIEHIFSEFEQADTSRNRRFEGTGLGLAISARLMELMGGRISVKSQLGQGSTFTIQLSLPQSDKAPANSIIELPDLKGLRVLVVDDLELNRRILEERLANWKVETCLAASGAEALDILKDTSSRFDFIIQDYQMPGMDGEELAHHIRKIDAYAQTPLIVLSSIDQPISAATKQEINARVLQKPVRAARLQQAMSGALHASKEASPQHPEDHQMESGDIKILVAEDNKTNQLIVKSMLKNAGFSITFADDGQQALDKFEKLQPDMVLMDISMPQMDGFEATHAIRDLEMKHPSGHCPIVALTANVLKEDKDRCLQAGMDDFLTKPVRKTALMDAIQKWTAPVATAGAT</sequence>
<comment type="caution">
    <text evidence="18">The sequence shown here is derived from an EMBL/GenBank/DDBJ whole genome shotgun (WGS) entry which is preliminary data.</text>
</comment>
<feature type="transmembrane region" description="Helical" evidence="15">
    <location>
        <begin position="148"/>
        <end position="170"/>
    </location>
</feature>
<keyword evidence="10" id="KW-0067">ATP-binding</keyword>
<dbReference type="InterPro" id="IPR036890">
    <property type="entry name" value="HATPase_C_sf"/>
</dbReference>
<accession>A0A058ZJJ2</accession>
<dbReference type="EC" id="2.7.13.3" evidence="3"/>
<evidence type="ECO:0000256" key="8">
    <source>
        <dbReference type="ARBA" id="ARBA00022741"/>
    </source>
</evidence>
<proteinExistence type="predicted"/>
<keyword evidence="6" id="KW-0808">Transferase</keyword>
<dbReference type="PANTHER" id="PTHR45339:SF5">
    <property type="entry name" value="HISTIDINE KINASE"/>
    <property type="match status" value="1"/>
</dbReference>
<dbReference type="Pfam" id="PF00512">
    <property type="entry name" value="HisKA"/>
    <property type="match status" value="1"/>
</dbReference>
<keyword evidence="12 15" id="KW-0472">Membrane</keyword>
<dbReference type="InterPro" id="IPR001789">
    <property type="entry name" value="Sig_transdc_resp-reg_receiver"/>
</dbReference>
<comment type="catalytic activity">
    <reaction evidence="1">
        <text>ATP + protein L-histidine = ADP + protein N-phospho-L-histidine.</text>
        <dbReference type="EC" id="2.7.13.3"/>
    </reaction>
</comment>
<dbReference type="SUPFAM" id="SSF52172">
    <property type="entry name" value="CheY-like"/>
    <property type="match status" value="2"/>
</dbReference>
<dbReference type="GO" id="GO:0000155">
    <property type="term" value="F:phosphorelay sensor kinase activity"/>
    <property type="evidence" value="ECO:0007669"/>
    <property type="project" value="InterPro"/>
</dbReference>
<dbReference type="AlphaFoldDB" id="A0A058ZJJ2"/>
<dbReference type="CDD" id="cd00156">
    <property type="entry name" value="REC"/>
    <property type="match status" value="1"/>
</dbReference>
<evidence type="ECO:0000256" key="6">
    <source>
        <dbReference type="ARBA" id="ARBA00022679"/>
    </source>
</evidence>
<dbReference type="CDD" id="cd00082">
    <property type="entry name" value="HisKA"/>
    <property type="match status" value="1"/>
</dbReference>